<protein>
    <recommendedName>
        <fullName evidence="4">Pentapeptide repeat-containing protein</fullName>
    </recommendedName>
</protein>
<dbReference type="Proteomes" id="UP000185612">
    <property type="component" value="Unassembled WGS sequence"/>
</dbReference>
<dbReference type="InterPro" id="IPR001646">
    <property type="entry name" value="5peptide_repeat"/>
</dbReference>
<dbReference type="EMBL" id="MQVS01000015">
    <property type="protein sequence ID" value="OKL50805.1"/>
    <property type="molecule type" value="Genomic_DNA"/>
</dbReference>
<gene>
    <name evidence="2" type="ORF">BSZ40_10645</name>
</gene>
<dbReference type="RefSeq" id="WP_073826235.1">
    <property type="nucleotide sequence ID" value="NZ_MQVS01000015.1"/>
</dbReference>
<comment type="caution">
    <text evidence="2">The sequence shown here is derived from an EMBL/GenBank/DDBJ whole genome shotgun (WGS) entry which is preliminary data.</text>
</comment>
<dbReference type="InParanoid" id="A0A1Q5PTL9"/>
<proteinExistence type="predicted"/>
<evidence type="ECO:0000256" key="1">
    <source>
        <dbReference type="SAM" id="MobiDB-lite"/>
    </source>
</evidence>
<sequence length="405" mass="42719">MTARWRQLTSWLAAGWLRLAPARRRTAACRLQAAEQQLTRGAAATPARLSAVRELVAIADTYQGRYKQRVVDLLCAHLRAGTAAGPGTVRAEAPQENNAVAAGAVPPRTAEPGVSAPADPVQALVLAEIARHLARGRAMRAASRQPSASATGVPSAGAAPKEPVVPASSWAQCGFDLRGVHLTANVNWADCYFAGPVCFAGAVLDGEVQLRGATFRDGPDFSSARFRSAVDCSQAKFGAAASFRQASFARRTTFAHSRFGARADFSDCLFAAAPPGGPAVDGYQPPPSDTYFSSARFGPEVSFHRAVFRGYAMFPFARFAAAPCFRAARFELAASFYGARLGAAADFRDTTFLPGRQRPRYLDDLLDAQLTSFDTAKFGPGATFAGANFASRVSVTAATGASVVS</sequence>
<feature type="region of interest" description="Disordered" evidence="1">
    <location>
        <begin position="138"/>
        <end position="161"/>
    </location>
</feature>
<dbReference type="AlphaFoldDB" id="A0A1Q5PTL9"/>
<evidence type="ECO:0008006" key="4">
    <source>
        <dbReference type="Google" id="ProtNLM"/>
    </source>
</evidence>
<dbReference type="OrthoDB" id="3827724at2"/>
<dbReference type="Gene3D" id="2.160.20.80">
    <property type="entry name" value="E3 ubiquitin-protein ligase SopA"/>
    <property type="match status" value="1"/>
</dbReference>
<accession>A0A1Q5PTL9</accession>
<keyword evidence="3" id="KW-1185">Reference proteome</keyword>
<name>A0A1Q5PTL9_9ACTO</name>
<evidence type="ECO:0000313" key="3">
    <source>
        <dbReference type="Proteomes" id="UP000185612"/>
    </source>
</evidence>
<dbReference type="STRING" id="52770.BSZ40_10645"/>
<evidence type="ECO:0000313" key="2">
    <source>
        <dbReference type="EMBL" id="OKL50805.1"/>
    </source>
</evidence>
<dbReference type="Pfam" id="PF13576">
    <property type="entry name" value="Pentapeptide_3"/>
    <property type="match status" value="1"/>
</dbReference>
<organism evidence="2 3">
    <name type="scientific">Buchananella hordeovulneris</name>
    <dbReference type="NCBI Taxonomy" id="52770"/>
    <lineage>
        <taxon>Bacteria</taxon>
        <taxon>Bacillati</taxon>
        <taxon>Actinomycetota</taxon>
        <taxon>Actinomycetes</taxon>
        <taxon>Actinomycetales</taxon>
        <taxon>Actinomycetaceae</taxon>
        <taxon>Buchananella</taxon>
    </lineage>
</organism>
<reference evidence="3" key="1">
    <citation type="submission" date="2016-12" db="EMBL/GenBank/DDBJ databases">
        <authorList>
            <person name="Meng X."/>
        </authorList>
    </citation>
    <scope>NUCLEOTIDE SEQUENCE [LARGE SCALE GENOMIC DNA]</scope>
    <source>
        <strain evidence="3">DSM 20732</strain>
    </source>
</reference>